<reference evidence="2" key="1">
    <citation type="submission" date="2016-10" db="EMBL/GenBank/DDBJ databases">
        <authorList>
            <person name="de Groot N.N."/>
        </authorList>
    </citation>
    <scope>NUCLEOTIDE SEQUENCE [LARGE SCALE GENOMIC DNA]</scope>
    <source>
        <strain evidence="2">CGMCC 1.10697</strain>
    </source>
</reference>
<dbReference type="Proteomes" id="UP000199113">
    <property type="component" value="Unassembled WGS sequence"/>
</dbReference>
<keyword evidence="1" id="KW-0732">Signal</keyword>
<dbReference type="STRING" id="748909.SAMN05192575_10134"/>
<dbReference type="GO" id="GO:0016787">
    <property type="term" value="F:hydrolase activity"/>
    <property type="evidence" value="ECO:0007669"/>
    <property type="project" value="UniProtKB-ARBA"/>
</dbReference>
<dbReference type="AlphaFoldDB" id="A0A1I0V864"/>
<evidence type="ECO:0000313" key="2">
    <source>
        <dbReference type="EMBL" id="SFA72442.1"/>
    </source>
</evidence>
<accession>A0A1I0V864</accession>
<name>A0A1I0V864_9ACTN</name>
<dbReference type="SUPFAM" id="SSF53649">
    <property type="entry name" value="Alkaline phosphatase-like"/>
    <property type="match status" value="1"/>
</dbReference>
<dbReference type="PANTHER" id="PTHR10151:SF120">
    <property type="entry name" value="BIS(5'-ADENOSYL)-TRIPHOSPHATASE"/>
    <property type="match status" value="1"/>
</dbReference>
<dbReference type="Gene3D" id="3.40.720.10">
    <property type="entry name" value="Alkaline Phosphatase, subunit A"/>
    <property type="match status" value="1"/>
</dbReference>
<evidence type="ECO:0000256" key="1">
    <source>
        <dbReference type="SAM" id="SignalP"/>
    </source>
</evidence>
<gene>
    <name evidence="2" type="ORF">SAMN05192575_10134</name>
</gene>
<organism evidence="2 3">
    <name type="scientific">Nocardioides alpinus</name>
    <dbReference type="NCBI Taxonomy" id="748909"/>
    <lineage>
        <taxon>Bacteria</taxon>
        <taxon>Bacillati</taxon>
        <taxon>Actinomycetota</taxon>
        <taxon>Actinomycetes</taxon>
        <taxon>Propionibacteriales</taxon>
        <taxon>Nocardioidaceae</taxon>
        <taxon>Nocardioides</taxon>
    </lineage>
</organism>
<feature type="signal peptide" evidence="1">
    <location>
        <begin position="1"/>
        <end position="50"/>
    </location>
</feature>
<dbReference type="InterPro" id="IPR017850">
    <property type="entry name" value="Alkaline_phosphatase_core_sf"/>
</dbReference>
<dbReference type="InterPro" id="IPR002591">
    <property type="entry name" value="Phosphodiest/P_Trfase"/>
</dbReference>
<evidence type="ECO:0000313" key="3">
    <source>
        <dbReference type="Proteomes" id="UP000199113"/>
    </source>
</evidence>
<protein>
    <submittedName>
        <fullName evidence="2">Type I phosphodiesterase / nucleotide pyrophosphatase</fullName>
    </submittedName>
</protein>
<dbReference type="PANTHER" id="PTHR10151">
    <property type="entry name" value="ECTONUCLEOTIDE PYROPHOSPHATASE/PHOSPHODIESTERASE"/>
    <property type="match status" value="1"/>
</dbReference>
<dbReference type="Pfam" id="PF01663">
    <property type="entry name" value="Phosphodiest"/>
    <property type="match status" value="1"/>
</dbReference>
<dbReference type="EMBL" id="FOKC01000001">
    <property type="protein sequence ID" value="SFA72442.1"/>
    <property type="molecule type" value="Genomic_DNA"/>
</dbReference>
<feature type="chain" id="PRO_5011588848" evidence="1">
    <location>
        <begin position="51"/>
        <end position="374"/>
    </location>
</feature>
<proteinExistence type="predicted"/>
<sequence length="374" mass="39223">MVAGHAIESVGPITPPVPGYCRPVRRRPSLAVLLAALLAGSSLVMGCAQAQEPAGTPSTPQRVSADDAVTSVLAISIDGLNPTALERLGVSGTPNLHELAADGASTLNARTERELTITLPNHTGMVTGRRIERSLGGHGVTWNDDRRRPTTVQQAAGHGVESLFSVVNASGGSAAVFASKTKFSLWKRSWPDGIDRMVIKLDNPSLVDAIDRDLLSTDRELRFLHLSLPDNVGHDRGFMSRAYLQAVRQADTLVGSVLDTVASAPALAAGTAVILTSDHGGLGADHSDARSLANYRVPFMVRGPGITPGSDLYDLNPDYADPGARRTSYAAPRQPVRNGDLANLALDLLDLPAVPGSEHNAGLDLDVTLDPAAG</sequence>